<dbReference type="FunFam" id="3.30.160.60:FF:000322">
    <property type="entry name" value="GDNF-inducible zinc finger protein 1"/>
    <property type="match status" value="1"/>
</dbReference>
<dbReference type="PANTHER" id="PTHR24376:SF243">
    <property type="entry name" value="C2H2-TYPE DOMAIN-CONTAINING PROTEIN"/>
    <property type="match status" value="1"/>
</dbReference>
<feature type="domain" description="C2H2-type" evidence="12">
    <location>
        <begin position="109"/>
        <end position="137"/>
    </location>
</feature>
<dbReference type="InterPro" id="IPR013087">
    <property type="entry name" value="Znf_C2H2_type"/>
</dbReference>
<comment type="caution">
    <text evidence="13">The sequence shown here is derived from an EMBL/GenBank/DDBJ whole genome shotgun (WGS) entry which is preliminary data.</text>
</comment>
<evidence type="ECO:0000256" key="1">
    <source>
        <dbReference type="ARBA" id="ARBA00004123"/>
    </source>
</evidence>
<dbReference type="FunFam" id="3.30.160.60:FF:000100">
    <property type="entry name" value="Zinc finger 45-like"/>
    <property type="match status" value="4"/>
</dbReference>
<comment type="subcellular location">
    <subcellularLocation>
        <location evidence="1">Nucleus</location>
    </subcellularLocation>
</comment>
<evidence type="ECO:0000256" key="9">
    <source>
        <dbReference type="ARBA" id="ARBA00023242"/>
    </source>
</evidence>
<keyword evidence="5" id="KW-0862">Zinc</keyword>
<accession>A0A812UBM2</accession>
<evidence type="ECO:0000259" key="12">
    <source>
        <dbReference type="PROSITE" id="PS50157"/>
    </source>
</evidence>
<reference evidence="13" key="1">
    <citation type="submission" date="2021-02" db="EMBL/GenBank/DDBJ databases">
        <authorList>
            <person name="Dougan E. K."/>
            <person name="Rhodes N."/>
            <person name="Thang M."/>
            <person name="Chan C."/>
        </authorList>
    </citation>
    <scope>NUCLEOTIDE SEQUENCE</scope>
</reference>
<keyword evidence="8" id="KW-0804">Transcription</keyword>
<dbReference type="PANTHER" id="PTHR24376">
    <property type="entry name" value="ZINC FINGER PROTEIN"/>
    <property type="match status" value="1"/>
</dbReference>
<dbReference type="GO" id="GO:0000978">
    <property type="term" value="F:RNA polymerase II cis-regulatory region sequence-specific DNA binding"/>
    <property type="evidence" value="ECO:0007669"/>
    <property type="project" value="TreeGrafter"/>
</dbReference>
<dbReference type="PROSITE" id="PS50157">
    <property type="entry name" value="ZINC_FINGER_C2H2_2"/>
    <property type="match status" value="5"/>
</dbReference>
<feature type="region of interest" description="Disordered" evidence="11">
    <location>
        <begin position="287"/>
        <end position="315"/>
    </location>
</feature>
<evidence type="ECO:0000313" key="13">
    <source>
        <dbReference type="EMBL" id="CAE7564719.1"/>
    </source>
</evidence>
<evidence type="ECO:0000256" key="5">
    <source>
        <dbReference type="ARBA" id="ARBA00022833"/>
    </source>
</evidence>
<feature type="domain" description="C2H2-type" evidence="12">
    <location>
        <begin position="69"/>
        <end position="97"/>
    </location>
</feature>
<sequence>MPKRPREPGPHECPECGRPFSRAGNLQKHIREVHRGEKPHACPECPERFSRVSNLQKHVREVHRGEKPHACPECPERFSRADDLRRHVAAVHRGEKPHACPVHRGEKPHACPECPERFSRAEHFLDHIRVVHRGERPFACEQCEARFGYKHELKRHIECHHTERGQQRQKKREEAVARFLTQAGYPFEREARVAFCSARDAPCPGESRPVNTSLARLDFVLYRPWGVCVIEVDECQHDHMPQACETARMLNVAAQHVQRSPGVPLRFVRYNPDAFKICECSPRLVTSHPRSRKARPTDPDPQHGDAAGQRQRDAQKLPEAHGALGAFAEQAHLSVSIQNREVMTIMLGNILTNSKGGRYIPLRTEGGSDVPTWKSDWLKVIWNPSCYGDPEAVRVSMCLEPDEAARAFFRETEELVTKALSEHSQRDSRIFGKPLKPEEVKERLTSAVKTSTRGTEFLKLKLNYDKMRLWGPDGEELPVQKWDLQGCLCKVHVELRQVWLMSSQCGVLAEVTDVMLQQAEPPKPQCPF</sequence>
<organism evidence="13 14">
    <name type="scientific">Symbiodinium natans</name>
    <dbReference type="NCBI Taxonomy" id="878477"/>
    <lineage>
        <taxon>Eukaryota</taxon>
        <taxon>Sar</taxon>
        <taxon>Alveolata</taxon>
        <taxon>Dinophyceae</taxon>
        <taxon>Suessiales</taxon>
        <taxon>Symbiodiniaceae</taxon>
        <taxon>Symbiodinium</taxon>
    </lineage>
</organism>
<gene>
    <name evidence="13" type="primary">ZFP92</name>
    <name evidence="13" type="ORF">SNAT2548_LOCUS31966</name>
</gene>
<protein>
    <submittedName>
        <fullName evidence="13">ZFP92 protein</fullName>
    </submittedName>
</protein>
<evidence type="ECO:0000313" key="14">
    <source>
        <dbReference type="Proteomes" id="UP000604046"/>
    </source>
</evidence>
<dbReference type="Proteomes" id="UP000604046">
    <property type="component" value="Unassembled WGS sequence"/>
</dbReference>
<keyword evidence="2" id="KW-0479">Metal-binding</keyword>
<dbReference type="OrthoDB" id="9402531at2759"/>
<evidence type="ECO:0000256" key="8">
    <source>
        <dbReference type="ARBA" id="ARBA00023163"/>
    </source>
</evidence>
<dbReference type="Pfam" id="PF00096">
    <property type="entry name" value="zf-C2H2"/>
    <property type="match status" value="4"/>
</dbReference>
<evidence type="ECO:0000256" key="4">
    <source>
        <dbReference type="ARBA" id="ARBA00022771"/>
    </source>
</evidence>
<dbReference type="GO" id="GO:0001228">
    <property type="term" value="F:DNA-binding transcription activator activity, RNA polymerase II-specific"/>
    <property type="evidence" value="ECO:0007669"/>
    <property type="project" value="TreeGrafter"/>
</dbReference>
<feature type="domain" description="C2H2-type" evidence="12">
    <location>
        <begin position="40"/>
        <end position="68"/>
    </location>
</feature>
<keyword evidence="3" id="KW-0677">Repeat</keyword>
<keyword evidence="9" id="KW-0539">Nucleus</keyword>
<feature type="region of interest" description="Disordered" evidence="11">
    <location>
        <begin position="1"/>
        <end position="26"/>
    </location>
</feature>
<keyword evidence="7" id="KW-0238">DNA-binding</keyword>
<dbReference type="SUPFAM" id="SSF57667">
    <property type="entry name" value="beta-beta-alpha zinc fingers"/>
    <property type="match status" value="3"/>
</dbReference>
<dbReference type="GO" id="GO:0008270">
    <property type="term" value="F:zinc ion binding"/>
    <property type="evidence" value="ECO:0007669"/>
    <property type="project" value="UniProtKB-KW"/>
</dbReference>
<feature type="compositionally biased region" description="Basic and acidic residues" evidence="11">
    <location>
        <begin position="1"/>
        <end position="15"/>
    </location>
</feature>
<dbReference type="AlphaFoldDB" id="A0A812UBM2"/>
<evidence type="ECO:0000256" key="7">
    <source>
        <dbReference type="ARBA" id="ARBA00023125"/>
    </source>
</evidence>
<evidence type="ECO:0000256" key="6">
    <source>
        <dbReference type="ARBA" id="ARBA00023015"/>
    </source>
</evidence>
<feature type="domain" description="C2H2-type" evidence="12">
    <location>
        <begin position="11"/>
        <end position="39"/>
    </location>
</feature>
<dbReference type="EMBL" id="CAJNDS010002685">
    <property type="protein sequence ID" value="CAE7564719.1"/>
    <property type="molecule type" value="Genomic_DNA"/>
</dbReference>
<keyword evidence="14" id="KW-1185">Reference proteome</keyword>
<keyword evidence="6" id="KW-0805">Transcription regulation</keyword>
<dbReference type="InterPro" id="IPR036236">
    <property type="entry name" value="Znf_C2H2_sf"/>
</dbReference>
<dbReference type="GO" id="GO:0005634">
    <property type="term" value="C:nucleus"/>
    <property type="evidence" value="ECO:0007669"/>
    <property type="project" value="UniProtKB-SubCell"/>
</dbReference>
<name>A0A812UBM2_9DINO</name>
<evidence type="ECO:0000256" key="3">
    <source>
        <dbReference type="ARBA" id="ARBA00022737"/>
    </source>
</evidence>
<dbReference type="SMART" id="SM00355">
    <property type="entry name" value="ZnF_C2H2"/>
    <property type="match status" value="5"/>
</dbReference>
<feature type="domain" description="C2H2-type" evidence="12">
    <location>
        <begin position="138"/>
        <end position="165"/>
    </location>
</feature>
<proteinExistence type="predicted"/>
<evidence type="ECO:0000256" key="2">
    <source>
        <dbReference type="ARBA" id="ARBA00022723"/>
    </source>
</evidence>
<dbReference type="Gene3D" id="3.30.160.60">
    <property type="entry name" value="Classic Zinc Finger"/>
    <property type="match status" value="5"/>
</dbReference>
<dbReference type="PROSITE" id="PS00028">
    <property type="entry name" value="ZINC_FINGER_C2H2_1"/>
    <property type="match status" value="5"/>
</dbReference>
<evidence type="ECO:0000256" key="11">
    <source>
        <dbReference type="SAM" id="MobiDB-lite"/>
    </source>
</evidence>
<evidence type="ECO:0000256" key="10">
    <source>
        <dbReference type="PROSITE-ProRule" id="PRU00042"/>
    </source>
</evidence>
<keyword evidence="4 10" id="KW-0863">Zinc-finger</keyword>